<dbReference type="Proteomes" id="UP000019804">
    <property type="component" value="Unassembled WGS sequence"/>
</dbReference>
<organism evidence="1 2">
    <name type="scientific">Aspergillus ruber (strain CBS 135680)</name>
    <dbReference type="NCBI Taxonomy" id="1388766"/>
    <lineage>
        <taxon>Eukaryota</taxon>
        <taxon>Fungi</taxon>
        <taxon>Dikarya</taxon>
        <taxon>Ascomycota</taxon>
        <taxon>Pezizomycotina</taxon>
        <taxon>Eurotiomycetes</taxon>
        <taxon>Eurotiomycetidae</taxon>
        <taxon>Eurotiales</taxon>
        <taxon>Aspergillaceae</taxon>
        <taxon>Aspergillus</taxon>
        <taxon>Aspergillus subgen. Aspergillus</taxon>
    </lineage>
</organism>
<keyword evidence="2" id="KW-1185">Reference proteome</keyword>
<dbReference type="HOGENOM" id="CLU_1916651_0_0_1"/>
<accession>A0A017S0L1</accession>
<reference evidence="2" key="1">
    <citation type="journal article" date="2014" name="Nat. Commun.">
        <title>Genomic adaptations of the halophilic Dead Sea filamentous fungus Eurotium rubrum.</title>
        <authorList>
            <person name="Kis-Papo T."/>
            <person name="Weig A.R."/>
            <person name="Riley R."/>
            <person name="Persoh D."/>
            <person name="Salamov A."/>
            <person name="Sun H."/>
            <person name="Lipzen A."/>
            <person name="Wasser S.P."/>
            <person name="Rambold G."/>
            <person name="Grigoriev I.V."/>
            <person name="Nevo E."/>
        </authorList>
    </citation>
    <scope>NUCLEOTIDE SEQUENCE [LARGE SCALE GENOMIC DNA]</scope>
    <source>
        <strain evidence="2">CBS 135680</strain>
    </source>
</reference>
<gene>
    <name evidence="1" type="ORF">EURHEDRAFT_288749</name>
</gene>
<proteinExistence type="predicted"/>
<dbReference type="RefSeq" id="XP_040634228.1">
    <property type="nucleotide sequence ID" value="XM_040778220.1"/>
</dbReference>
<protein>
    <submittedName>
        <fullName evidence="1">Uncharacterized protein</fullName>
    </submittedName>
</protein>
<name>A0A017S0L1_ASPRC</name>
<sequence>MIHRSVKLKICVVVYRADGQDLSVLGTPATVYQSTVLHLGTCGGPKDNTYCHARYPGQSNLVPIIAHRGLYSTLNLSWSSTPRHILSYLLSSLSVQTTLCTSTYSIQYSRRSALHTPHNAMLTDPTTTQRRR</sequence>
<evidence type="ECO:0000313" key="1">
    <source>
        <dbReference type="EMBL" id="EYE90538.1"/>
    </source>
</evidence>
<dbReference type="AlphaFoldDB" id="A0A017S0L1"/>
<dbReference type="EMBL" id="KK088457">
    <property type="protein sequence ID" value="EYE90538.1"/>
    <property type="molecule type" value="Genomic_DNA"/>
</dbReference>
<evidence type="ECO:0000313" key="2">
    <source>
        <dbReference type="Proteomes" id="UP000019804"/>
    </source>
</evidence>
<dbReference type="GeneID" id="63693344"/>